<dbReference type="Proteomes" id="UP000887578">
    <property type="component" value="Unplaced"/>
</dbReference>
<dbReference type="AlphaFoldDB" id="A0A914PWF5"/>
<evidence type="ECO:0000313" key="2">
    <source>
        <dbReference type="Proteomes" id="UP000887578"/>
    </source>
</evidence>
<dbReference type="WBParaSite" id="PDA_v2.g19184.t1">
    <property type="protein sequence ID" value="PDA_v2.g19184.t1"/>
    <property type="gene ID" value="PDA_v2.g19184"/>
</dbReference>
<reference evidence="3" key="1">
    <citation type="submission" date="2022-11" db="UniProtKB">
        <authorList>
            <consortium name="WormBaseParasite"/>
        </authorList>
    </citation>
    <scope>IDENTIFICATION</scope>
</reference>
<name>A0A914PWF5_9BILA</name>
<sequence length="93" mass="10656">MPKQEFDYLDYMAPVVVALIFAVVVFLISFLIINWFCITHADDLTGFEKLGEKCNIRLGPHTFREIKRGGFPSTYAIEHEELVRKNTKPSAHA</sequence>
<evidence type="ECO:0000256" key="1">
    <source>
        <dbReference type="SAM" id="Phobius"/>
    </source>
</evidence>
<evidence type="ECO:0000313" key="3">
    <source>
        <dbReference type="WBParaSite" id="PDA_v2.g19184.t1"/>
    </source>
</evidence>
<feature type="transmembrane region" description="Helical" evidence="1">
    <location>
        <begin position="12"/>
        <end position="37"/>
    </location>
</feature>
<keyword evidence="1" id="KW-0812">Transmembrane</keyword>
<accession>A0A914PWF5</accession>
<keyword evidence="2" id="KW-1185">Reference proteome</keyword>
<keyword evidence="1" id="KW-1133">Transmembrane helix</keyword>
<organism evidence="2 3">
    <name type="scientific">Panagrolaimus davidi</name>
    <dbReference type="NCBI Taxonomy" id="227884"/>
    <lineage>
        <taxon>Eukaryota</taxon>
        <taxon>Metazoa</taxon>
        <taxon>Ecdysozoa</taxon>
        <taxon>Nematoda</taxon>
        <taxon>Chromadorea</taxon>
        <taxon>Rhabditida</taxon>
        <taxon>Tylenchina</taxon>
        <taxon>Panagrolaimomorpha</taxon>
        <taxon>Panagrolaimoidea</taxon>
        <taxon>Panagrolaimidae</taxon>
        <taxon>Panagrolaimus</taxon>
    </lineage>
</organism>
<dbReference type="Pfam" id="PF21525">
    <property type="entry name" value="Nlp36"/>
    <property type="match status" value="1"/>
</dbReference>
<keyword evidence="1" id="KW-0472">Membrane</keyword>
<protein>
    <submittedName>
        <fullName evidence="3">Uncharacterized protein</fullName>
    </submittedName>
</protein>
<proteinExistence type="predicted"/>